<reference evidence="2" key="1">
    <citation type="journal article" date="2014" name="Front. Microbiol.">
        <title>High frequency of phylogenetically diverse reductive dehalogenase-homologous genes in deep subseafloor sedimentary metagenomes.</title>
        <authorList>
            <person name="Kawai M."/>
            <person name="Futagami T."/>
            <person name="Toyoda A."/>
            <person name="Takaki Y."/>
            <person name="Nishi S."/>
            <person name="Hori S."/>
            <person name="Arai W."/>
            <person name="Tsubouchi T."/>
            <person name="Morono Y."/>
            <person name="Uchiyama I."/>
            <person name="Ito T."/>
            <person name="Fujiyama A."/>
            <person name="Inagaki F."/>
            <person name="Takami H."/>
        </authorList>
    </citation>
    <scope>NUCLEOTIDE SEQUENCE</scope>
    <source>
        <strain evidence="2">Expedition CK06-06</strain>
    </source>
</reference>
<sequence length="266" mass="30691">IPEKYLTIEAILTAAKDTFNAQHKNNPFKKKDMDNAKKIYEKIKNEKVAIIENYNKNLVKRRPPTPLNTNKALILLTKNLRINAKTALSTMNDLYLNQIISYPRTDSDVYKPDFSHKNLIEMFKNHSDYGKFTQDLLNNGRFKPTKGKKDAGDHPPITPIEGLELNSNKLKTNLQMKVYNLLARHYLALFGEVATESKQDLDLRIKEEPFKAQIVSLVDPGYLEIAPFLKPKYDTEIQISGNTIPVKEVKLHDKETKPPHFHQIFY</sequence>
<dbReference type="GO" id="GO:0003917">
    <property type="term" value="F:DNA topoisomerase type I (single strand cut, ATP-independent) activity"/>
    <property type="evidence" value="ECO:0007669"/>
    <property type="project" value="InterPro"/>
</dbReference>
<dbReference type="AlphaFoldDB" id="X1BZX4"/>
<evidence type="ECO:0000259" key="1">
    <source>
        <dbReference type="PROSITE" id="PS52039"/>
    </source>
</evidence>
<evidence type="ECO:0000313" key="2">
    <source>
        <dbReference type="EMBL" id="GAG86657.1"/>
    </source>
</evidence>
<dbReference type="PANTHER" id="PTHR11390">
    <property type="entry name" value="PROKARYOTIC DNA TOPOISOMERASE"/>
    <property type="match status" value="1"/>
</dbReference>
<dbReference type="InterPro" id="IPR023405">
    <property type="entry name" value="Topo_IA_core_domain"/>
</dbReference>
<dbReference type="Gene3D" id="1.10.290.10">
    <property type="entry name" value="Topoisomerase I, domain 4"/>
    <property type="match status" value="1"/>
</dbReference>
<comment type="caution">
    <text evidence="2">The sequence shown here is derived from an EMBL/GenBank/DDBJ whole genome shotgun (WGS) entry which is preliminary data.</text>
</comment>
<dbReference type="InterPro" id="IPR013497">
    <property type="entry name" value="Topo_IA_cen"/>
</dbReference>
<dbReference type="SUPFAM" id="SSF56712">
    <property type="entry name" value="Prokaryotic type I DNA topoisomerase"/>
    <property type="match status" value="1"/>
</dbReference>
<dbReference type="InterPro" id="IPR000380">
    <property type="entry name" value="Topo_IA"/>
</dbReference>
<feature type="domain" description="Topo IA-type catalytic" evidence="1">
    <location>
        <begin position="1"/>
        <end position="266"/>
    </location>
</feature>
<dbReference type="SMART" id="SM00437">
    <property type="entry name" value="TOP1Ac"/>
    <property type="match status" value="1"/>
</dbReference>
<dbReference type="GO" id="GO:0006281">
    <property type="term" value="P:DNA repair"/>
    <property type="evidence" value="ECO:0007669"/>
    <property type="project" value="TreeGrafter"/>
</dbReference>
<dbReference type="EMBL" id="BART01018158">
    <property type="protein sequence ID" value="GAG86657.1"/>
    <property type="molecule type" value="Genomic_DNA"/>
</dbReference>
<dbReference type="PANTHER" id="PTHR11390:SF21">
    <property type="entry name" value="DNA TOPOISOMERASE 3-ALPHA"/>
    <property type="match status" value="1"/>
</dbReference>
<dbReference type="GO" id="GO:0006265">
    <property type="term" value="P:DNA topological change"/>
    <property type="evidence" value="ECO:0007669"/>
    <property type="project" value="InterPro"/>
</dbReference>
<feature type="non-terminal residue" evidence="2">
    <location>
        <position position="1"/>
    </location>
</feature>
<gene>
    <name evidence="2" type="ORF">S01H4_34330</name>
</gene>
<dbReference type="GO" id="GO:0006310">
    <property type="term" value="P:DNA recombination"/>
    <property type="evidence" value="ECO:0007669"/>
    <property type="project" value="TreeGrafter"/>
</dbReference>
<accession>X1BZX4</accession>
<dbReference type="GO" id="GO:0003677">
    <property type="term" value="F:DNA binding"/>
    <property type="evidence" value="ECO:0007669"/>
    <property type="project" value="InterPro"/>
</dbReference>
<dbReference type="InterPro" id="IPR013825">
    <property type="entry name" value="Topo_IA_cen_sub2"/>
</dbReference>
<dbReference type="InterPro" id="IPR013826">
    <property type="entry name" value="Topo_IA_cen_sub3"/>
</dbReference>
<dbReference type="Pfam" id="PF01131">
    <property type="entry name" value="Topoisom_bac"/>
    <property type="match status" value="1"/>
</dbReference>
<organism evidence="2">
    <name type="scientific">marine sediment metagenome</name>
    <dbReference type="NCBI Taxonomy" id="412755"/>
    <lineage>
        <taxon>unclassified sequences</taxon>
        <taxon>metagenomes</taxon>
        <taxon>ecological metagenomes</taxon>
    </lineage>
</organism>
<name>X1BZX4_9ZZZZ</name>
<protein>
    <recommendedName>
        <fullName evidence="1">Topo IA-type catalytic domain-containing protein</fullName>
    </recommendedName>
</protein>
<dbReference type="Gene3D" id="2.70.20.10">
    <property type="entry name" value="Topoisomerase I, domain 3"/>
    <property type="match status" value="1"/>
</dbReference>
<proteinExistence type="predicted"/>
<dbReference type="PROSITE" id="PS52039">
    <property type="entry name" value="TOPO_IA_2"/>
    <property type="match status" value="1"/>
</dbReference>
<dbReference type="InterPro" id="IPR003602">
    <property type="entry name" value="Topo_IA_DNA-bd_dom"/>
</dbReference>